<feature type="transmembrane region" description="Helical" evidence="24">
    <location>
        <begin position="141"/>
        <end position="161"/>
    </location>
</feature>
<keyword evidence="16" id="KW-0594">Phospholipid biosynthesis</keyword>
<dbReference type="EMBL" id="CP042912">
    <property type="protein sequence ID" value="QEG22097.1"/>
    <property type="molecule type" value="Genomic_DNA"/>
</dbReference>
<dbReference type="KEGG" id="mff:MFFC18_19580"/>
<evidence type="ECO:0000256" key="9">
    <source>
        <dbReference type="ARBA" id="ARBA00022516"/>
    </source>
</evidence>
<keyword evidence="9" id="KW-0444">Lipid biosynthesis</keyword>
<keyword evidence="13 24" id="KW-1133">Transmembrane helix</keyword>
<evidence type="ECO:0000256" key="16">
    <source>
        <dbReference type="ARBA" id="ARBA00023209"/>
    </source>
</evidence>
<accession>A0A5B9P682</accession>
<evidence type="ECO:0000256" key="10">
    <source>
        <dbReference type="ARBA" id="ARBA00022679"/>
    </source>
</evidence>
<evidence type="ECO:0000256" key="15">
    <source>
        <dbReference type="ARBA" id="ARBA00023136"/>
    </source>
</evidence>
<comment type="similarity">
    <text evidence="5">Belongs to the CDS family.</text>
</comment>
<organism evidence="25 26">
    <name type="scientific">Mariniblastus fucicola</name>
    <dbReference type="NCBI Taxonomy" id="980251"/>
    <lineage>
        <taxon>Bacteria</taxon>
        <taxon>Pseudomonadati</taxon>
        <taxon>Planctomycetota</taxon>
        <taxon>Planctomycetia</taxon>
        <taxon>Pirellulales</taxon>
        <taxon>Pirellulaceae</taxon>
        <taxon>Mariniblastus</taxon>
    </lineage>
</organism>
<comment type="pathway">
    <text evidence="4">Lipid metabolism.</text>
</comment>
<evidence type="ECO:0000256" key="22">
    <source>
        <dbReference type="ARBA" id="ARBA00032743"/>
    </source>
</evidence>
<evidence type="ECO:0000256" key="18">
    <source>
        <dbReference type="ARBA" id="ARBA00029893"/>
    </source>
</evidence>
<feature type="transmembrane region" description="Helical" evidence="24">
    <location>
        <begin position="278"/>
        <end position="305"/>
    </location>
</feature>
<evidence type="ECO:0000313" key="25">
    <source>
        <dbReference type="EMBL" id="QEG22097.1"/>
    </source>
</evidence>
<keyword evidence="14" id="KW-0443">Lipid metabolism</keyword>
<dbReference type="STRING" id="980251.GCA_001642875_03445"/>
<feature type="transmembrane region" description="Helical" evidence="24">
    <location>
        <begin position="210"/>
        <end position="230"/>
    </location>
</feature>
<dbReference type="AlphaFoldDB" id="A0A5B9P682"/>
<keyword evidence="11 24" id="KW-0812">Transmembrane</keyword>
<feature type="transmembrane region" description="Helical" evidence="24">
    <location>
        <begin position="167"/>
        <end position="189"/>
    </location>
</feature>
<evidence type="ECO:0000256" key="6">
    <source>
        <dbReference type="ARBA" id="ARBA00012487"/>
    </source>
</evidence>
<comment type="catalytic activity">
    <reaction evidence="1">
        <text>a 1,2-diacyl-sn-glycero-3-phosphate + CTP + H(+) = a CDP-1,2-diacyl-sn-glycerol + diphosphate</text>
        <dbReference type="Rhea" id="RHEA:16229"/>
        <dbReference type="ChEBI" id="CHEBI:15378"/>
        <dbReference type="ChEBI" id="CHEBI:33019"/>
        <dbReference type="ChEBI" id="CHEBI:37563"/>
        <dbReference type="ChEBI" id="CHEBI:58332"/>
        <dbReference type="ChEBI" id="CHEBI:58608"/>
        <dbReference type="EC" id="2.7.7.41"/>
    </reaction>
</comment>
<feature type="transmembrane region" description="Helical" evidence="24">
    <location>
        <begin position="37"/>
        <end position="55"/>
    </location>
</feature>
<evidence type="ECO:0000256" key="24">
    <source>
        <dbReference type="SAM" id="Phobius"/>
    </source>
</evidence>
<reference evidence="25 26" key="1">
    <citation type="submission" date="2019-08" db="EMBL/GenBank/DDBJ databases">
        <title>Deep-cultivation of Planctomycetes and their phenomic and genomic characterization uncovers novel biology.</title>
        <authorList>
            <person name="Wiegand S."/>
            <person name="Jogler M."/>
            <person name="Boedeker C."/>
            <person name="Pinto D."/>
            <person name="Vollmers J."/>
            <person name="Rivas-Marin E."/>
            <person name="Kohn T."/>
            <person name="Peeters S.H."/>
            <person name="Heuer A."/>
            <person name="Rast P."/>
            <person name="Oberbeckmann S."/>
            <person name="Bunk B."/>
            <person name="Jeske O."/>
            <person name="Meyerdierks A."/>
            <person name="Storesund J.E."/>
            <person name="Kallscheuer N."/>
            <person name="Luecker S."/>
            <person name="Lage O.M."/>
            <person name="Pohl T."/>
            <person name="Merkel B.J."/>
            <person name="Hornburger P."/>
            <person name="Mueller R.-W."/>
            <person name="Bruemmer F."/>
            <person name="Labrenz M."/>
            <person name="Spormann A.M."/>
            <person name="Op den Camp H."/>
            <person name="Overmann J."/>
            <person name="Amann R."/>
            <person name="Jetten M.S.M."/>
            <person name="Mascher T."/>
            <person name="Medema M.H."/>
            <person name="Devos D.P."/>
            <person name="Kaster A.-K."/>
            <person name="Ovreas L."/>
            <person name="Rohde M."/>
            <person name="Galperin M.Y."/>
            <person name="Jogler C."/>
        </authorList>
    </citation>
    <scope>NUCLEOTIDE SEQUENCE [LARGE SCALE GENOMIC DNA]</scope>
    <source>
        <strain evidence="25 26">FC18</strain>
    </source>
</reference>
<evidence type="ECO:0000256" key="23">
    <source>
        <dbReference type="ARBA" id="ARBA00033406"/>
    </source>
</evidence>
<evidence type="ECO:0000256" key="2">
    <source>
        <dbReference type="ARBA" id="ARBA00004651"/>
    </source>
</evidence>
<evidence type="ECO:0000256" key="1">
    <source>
        <dbReference type="ARBA" id="ARBA00001698"/>
    </source>
</evidence>
<evidence type="ECO:0000256" key="17">
    <source>
        <dbReference type="ARBA" id="ARBA00023264"/>
    </source>
</evidence>
<comment type="pathway">
    <text evidence="3">Phospholipid metabolism; CDP-diacylglycerol biosynthesis; CDP-diacylglycerol from sn-glycerol 3-phosphate: step 3/3.</text>
</comment>
<gene>
    <name evidence="25" type="primary">cdsA_2</name>
    <name evidence="25" type="ORF">MFFC18_19580</name>
</gene>
<dbReference type="GO" id="GO:0005886">
    <property type="term" value="C:plasma membrane"/>
    <property type="evidence" value="ECO:0007669"/>
    <property type="project" value="UniProtKB-SubCell"/>
</dbReference>
<evidence type="ECO:0000256" key="14">
    <source>
        <dbReference type="ARBA" id="ARBA00023098"/>
    </source>
</evidence>
<keyword evidence="10 25" id="KW-0808">Transferase</keyword>
<name>A0A5B9P682_9BACT</name>
<dbReference type="GO" id="GO:0016024">
    <property type="term" value="P:CDP-diacylglycerol biosynthetic process"/>
    <property type="evidence" value="ECO:0007669"/>
    <property type="project" value="TreeGrafter"/>
</dbReference>
<evidence type="ECO:0000256" key="8">
    <source>
        <dbReference type="ARBA" id="ARBA00022475"/>
    </source>
</evidence>
<comment type="subcellular location">
    <subcellularLocation>
        <location evidence="2">Cell membrane</location>
        <topology evidence="2">Multi-pass membrane protein</topology>
    </subcellularLocation>
</comment>
<keyword evidence="17" id="KW-1208">Phospholipid metabolism</keyword>
<evidence type="ECO:0000256" key="3">
    <source>
        <dbReference type="ARBA" id="ARBA00005119"/>
    </source>
</evidence>
<dbReference type="RefSeq" id="WP_075082206.1">
    <property type="nucleotide sequence ID" value="NZ_CP042912.1"/>
</dbReference>
<evidence type="ECO:0000256" key="21">
    <source>
        <dbReference type="ARBA" id="ARBA00032396"/>
    </source>
</evidence>
<dbReference type="OrthoDB" id="9799199at2"/>
<evidence type="ECO:0000256" key="5">
    <source>
        <dbReference type="ARBA" id="ARBA00010185"/>
    </source>
</evidence>
<evidence type="ECO:0000256" key="19">
    <source>
        <dbReference type="ARBA" id="ARBA00031825"/>
    </source>
</evidence>
<dbReference type="PANTHER" id="PTHR46382">
    <property type="entry name" value="PHOSPHATIDATE CYTIDYLYLTRANSFERASE"/>
    <property type="match status" value="1"/>
</dbReference>
<feature type="transmembrane region" description="Helical" evidence="24">
    <location>
        <begin position="67"/>
        <end position="86"/>
    </location>
</feature>
<keyword evidence="12 25" id="KW-0548">Nucleotidyltransferase</keyword>
<dbReference type="Proteomes" id="UP000322214">
    <property type="component" value="Chromosome"/>
</dbReference>
<protein>
    <recommendedName>
        <fullName evidence="7">Phosphatidate cytidylyltransferase</fullName>
        <ecNumber evidence="6">2.7.7.41</ecNumber>
    </recommendedName>
    <alternativeName>
        <fullName evidence="20">CDP-DAG synthase</fullName>
    </alternativeName>
    <alternativeName>
        <fullName evidence="22">CDP-DG synthase</fullName>
    </alternativeName>
    <alternativeName>
        <fullName evidence="18">CDP-diacylglycerol synthase</fullName>
    </alternativeName>
    <alternativeName>
        <fullName evidence="21">CDP-diglyceride pyrophosphorylase</fullName>
    </alternativeName>
    <alternativeName>
        <fullName evidence="23">CDP-diglyceride synthase</fullName>
    </alternativeName>
    <alternativeName>
        <fullName evidence="19">CTP:phosphatidate cytidylyltransferase</fullName>
    </alternativeName>
</protein>
<proteinExistence type="inferred from homology"/>
<feature type="transmembrane region" description="Helical" evidence="24">
    <location>
        <begin position="242"/>
        <end position="266"/>
    </location>
</feature>
<keyword evidence="15 24" id="KW-0472">Membrane</keyword>
<dbReference type="GO" id="GO:0004605">
    <property type="term" value="F:phosphatidate cytidylyltransferase activity"/>
    <property type="evidence" value="ECO:0007669"/>
    <property type="project" value="UniProtKB-EC"/>
</dbReference>
<keyword evidence="26" id="KW-1185">Reference proteome</keyword>
<dbReference type="EC" id="2.7.7.41" evidence="6"/>
<evidence type="ECO:0000256" key="12">
    <source>
        <dbReference type="ARBA" id="ARBA00022695"/>
    </source>
</evidence>
<evidence type="ECO:0000256" key="4">
    <source>
        <dbReference type="ARBA" id="ARBA00005189"/>
    </source>
</evidence>
<evidence type="ECO:0000256" key="7">
    <source>
        <dbReference type="ARBA" id="ARBA00019373"/>
    </source>
</evidence>
<dbReference type="PANTHER" id="PTHR46382:SF1">
    <property type="entry name" value="PHOSPHATIDATE CYTIDYLYLTRANSFERASE"/>
    <property type="match status" value="1"/>
</dbReference>
<feature type="transmembrane region" description="Helical" evidence="24">
    <location>
        <begin position="98"/>
        <end position="120"/>
    </location>
</feature>
<keyword evidence="8" id="KW-1003">Cell membrane</keyword>
<evidence type="ECO:0000256" key="13">
    <source>
        <dbReference type="ARBA" id="ARBA00022989"/>
    </source>
</evidence>
<evidence type="ECO:0000256" key="20">
    <source>
        <dbReference type="ARBA" id="ARBA00032253"/>
    </source>
</evidence>
<evidence type="ECO:0000313" key="26">
    <source>
        <dbReference type="Proteomes" id="UP000322214"/>
    </source>
</evidence>
<dbReference type="Pfam" id="PF01148">
    <property type="entry name" value="CTP_transf_1"/>
    <property type="match status" value="1"/>
</dbReference>
<evidence type="ECO:0000256" key="11">
    <source>
        <dbReference type="ARBA" id="ARBA00022692"/>
    </source>
</evidence>
<sequence length="307" mass="32616">MLGRRLASAAVLITTMILLLWADFSLGQPDSLGRSGVLLAILCVIISTAAADEFHRLWKGTGCHPSWLMMVGAAVMVSMSNLPVFWKDYPADCPIGKLGWTLSGVGAAVLIAFAYEMLTFDPESASAESNRGAVATRIGKSSLAFVYIAMLFGFVLSHRQIQDNNHLGVAAIVLIIATTKLSDSFAYFVGKAIGSRKVAPKLSPNKTVEGAFGAIVGGIVGAAIVVFLVSPFIIEVTIPKPWWWFLVYGVAVTLAGMVGDLAESLLKRDAQIKDSSSWLPGLGGVLDVIDSLVFAAPVSFVIWLIGN</sequence>